<accession>A0A2J8L3D8</accession>
<evidence type="ECO:0000313" key="1">
    <source>
        <dbReference type="EMBL" id="PNI41755.1"/>
    </source>
</evidence>
<gene>
    <name evidence="1" type="ORF">CK820_G0033256</name>
</gene>
<sequence>TFLGAAVFRHPAFISPAFGRLHLPCHSSDPLPTTPPYVQAPIYTAVQ</sequence>
<dbReference type="EMBL" id="NBAG03000316">
    <property type="protein sequence ID" value="PNI41755.1"/>
    <property type="molecule type" value="Genomic_DNA"/>
</dbReference>
<reference evidence="1 2" key="1">
    <citation type="submission" date="2017-12" db="EMBL/GenBank/DDBJ databases">
        <title>High-resolution comparative analysis of great ape genomes.</title>
        <authorList>
            <person name="Pollen A."/>
            <person name="Hastie A."/>
            <person name="Hormozdiari F."/>
            <person name="Dougherty M."/>
            <person name="Liu R."/>
            <person name="Chaisson M."/>
            <person name="Hoppe E."/>
            <person name="Hill C."/>
            <person name="Pang A."/>
            <person name="Hillier L."/>
            <person name="Baker C."/>
            <person name="Armstrong J."/>
            <person name="Shendure J."/>
            <person name="Paten B."/>
            <person name="Wilson R."/>
            <person name="Chao H."/>
            <person name="Schneider V."/>
            <person name="Ventura M."/>
            <person name="Kronenberg Z."/>
            <person name="Murali S."/>
            <person name="Gordon D."/>
            <person name="Cantsilieris S."/>
            <person name="Munson K."/>
            <person name="Nelson B."/>
            <person name="Raja A."/>
            <person name="Underwood J."/>
            <person name="Diekhans M."/>
            <person name="Fiddes I."/>
            <person name="Haussler D."/>
            <person name="Eichler E."/>
        </authorList>
    </citation>
    <scope>NUCLEOTIDE SEQUENCE [LARGE SCALE GENOMIC DNA]</scope>
    <source>
        <strain evidence="1">Yerkes chimp pedigree #C0471</strain>
    </source>
</reference>
<feature type="non-terminal residue" evidence="1">
    <location>
        <position position="47"/>
    </location>
</feature>
<dbReference type="Proteomes" id="UP000236370">
    <property type="component" value="Unassembled WGS sequence"/>
</dbReference>
<proteinExistence type="predicted"/>
<organism evidence="1 2">
    <name type="scientific">Pan troglodytes</name>
    <name type="common">Chimpanzee</name>
    <dbReference type="NCBI Taxonomy" id="9598"/>
    <lineage>
        <taxon>Eukaryota</taxon>
        <taxon>Metazoa</taxon>
        <taxon>Chordata</taxon>
        <taxon>Craniata</taxon>
        <taxon>Vertebrata</taxon>
        <taxon>Euteleostomi</taxon>
        <taxon>Mammalia</taxon>
        <taxon>Eutheria</taxon>
        <taxon>Euarchontoglires</taxon>
        <taxon>Primates</taxon>
        <taxon>Haplorrhini</taxon>
        <taxon>Catarrhini</taxon>
        <taxon>Hominidae</taxon>
        <taxon>Pan</taxon>
    </lineage>
</organism>
<feature type="non-terminal residue" evidence="1">
    <location>
        <position position="1"/>
    </location>
</feature>
<evidence type="ECO:0000313" key="2">
    <source>
        <dbReference type="Proteomes" id="UP000236370"/>
    </source>
</evidence>
<dbReference type="AlphaFoldDB" id="A0A2J8L3D8"/>
<protein>
    <submittedName>
        <fullName evidence="1">ARX isoform 3</fullName>
    </submittedName>
</protein>
<comment type="caution">
    <text evidence="1">The sequence shown here is derived from an EMBL/GenBank/DDBJ whole genome shotgun (WGS) entry which is preliminary data.</text>
</comment>
<name>A0A2J8L3D8_PANTR</name>